<organism evidence="1">
    <name type="scientific">Tetraselmis sp. GSL018</name>
    <dbReference type="NCBI Taxonomy" id="582737"/>
    <lineage>
        <taxon>Eukaryota</taxon>
        <taxon>Viridiplantae</taxon>
        <taxon>Chlorophyta</taxon>
        <taxon>core chlorophytes</taxon>
        <taxon>Chlorodendrophyceae</taxon>
        <taxon>Chlorodendrales</taxon>
        <taxon>Chlorodendraceae</taxon>
        <taxon>Tetraselmis</taxon>
    </lineage>
</organism>
<reference evidence="1" key="1">
    <citation type="submission" date="2014-05" db="EMBL/GenBank/DDBJ databases">
        <title>The transcriptome of the halophilic microalga Tetraselmis sp. GSL018 isolated from the Great Salt Lake, Utah.</title>
        <authorList>
            <person name="Jinkerson R.E."/>
            <person name="D'Adamo S."/>
            <person name="Posewitz M.C."/>
        </authorList>
    </citation>
    <scope>NUCLEOTIDE SEQUENCE</scope>
    <source>
        <strain evidence="1">GSL018</strain>
    </source>
</reference>
<dbReference type="EMBL" id="GBEZ01019839">
    <property type="protein sequence ID" value="JAC66772.1"/>
    <property type="molecule type" value="Transcribed_RNA"/>
</dbReference>
<evidence type="ECO:0000313" key="1">
    <source>
        <dbReference type="EMBL" id="JAC66772.1"/>
    </source>
</evidence>
<sequence>MEGGREGKREEKRGGCPFVHTREEGATCAFRNKTDRPIYVARKKTDIAQHRGGALTLALSLLRRATSG</sequence>
<feature type="non-terminal residue" evidence="1">
    <location>
        <position position="68"/>
    </location>
</feature>
<dbReference type="AlphaFoldDB" id="A0A061R1I6"/>
<proteinExistence type="predicted"/>
<name>A0A061R1I6_9CHLO</name>
<gene>
    <name evidence="1" type="ORF">TSPGSL018_12846</name>
</gene>
<protein>
    <submittedName>
        <fullName evidence="1">Uncharacterized protein</fullName>
    </submittedName>
</protein>
<accession>A0A061R1I6</accession>